<reference evidence="1 2" key="1">
    <citation type="submission" date="2016-10" db="EMBL/GenBank/DDBJ databases">
        <authorList>
            <person name="de Groot N.N."/>
        </authorList>
    </citation>
    <scope>NUCLEOTIDE SEQUENCE [LARGE SCALE GENOMIC DNA]</scope>
    <source>
        <strain evidence="1 2">GAS232</strain>
    </source>
</reference>
<proteinExistence type="predicted"/>
<sequence length="100" mass="11291">MRLFQTRHQGCAALLRYTLGPNAHIKTYREPQGITFVFDDTSGKCRDISHKFFDDDNEGPFSVSDGRALLDHFATIRRTMTAAINAPTGEWVNTGEIENE</sequence>
<name>A0A1G7QT85_9BACT</name>
<keyword evidence="2" id="KW-1185">Reference proteome</keyword>
<evidence type="ECO:0000313" key="2">
    <source>
        <dbReference type="Proteomes" id="UP000182427"/>
    </source>
</evidence>
<evidence type="ECO:0000313" key="1">
    <source>
        <dbReference type="EMBL" id="SDG01079.1"/>
    </source>
</evidence>
<dbReference type="Proteomes" id="UP000182427">
    <property type="component" value="Chromosome I"/>
</dbReference>
<dbReference type="AlphaFoldDB" id="A0A1G7QT85"/>
<accession>A0A1G7QT85</accession>
<gene>
    <name evidence="1" type="ORF">SAMN05444167_3969</name>
</gene>
<dbReference type="EMBL" id="LT629690">
    <property type="protein sequence ID" value="SDG01079.1"/>
    <property type="molecule type" value="Genomic_DNA"/>
</dbReference>
<organism evidence="1 2">
    <name type="scientific">Terriglobus roseus</name>
    <dbReference type="NCBI Taxonomy" id="392734"/>
    <lineage>
        <taxon>Bacteria</taxon>
        <taxon>Pseudomonadati</taxon>
        <taxon>Acidobacteriota</taxon>
        <taxon>Terriglobia</taxon>
        <taxon>Terriglobales</taxon>
        <taxon>Acidobacteriaceae</taxon>
        <taxon>Terriglobus</taxon>
    </lineage>
</organism>
<protein>
    <submittedName>
        <fullName evidence="1">Uncharacterized protein</fullName>
    </submittedName>
</protein>